<evidence type="ECO:0000256" key="3">
    <source>
        <dbReference type="ARBA" id="ARBA00022723"/>
    </source>
</evidence>
<dbReference type="CDD" id="cd01995">
    <property type="entry name" value="QueC-like"/>
    <property type="match status" value="1"/>
</dbReference>
<evidence type="ECO:0000256" key="1">
    <source>
        <dbReference type="ARBA" id="ARBA00005061"/>
    </source>
</evidence>
<evidence type="ECO:0000313" key="10">
    <source>
        <dbReference type="EMBL" id="PPK65268.1"/>
    </source>
</evidence>
<dbReference type="Pfam" id="PF06508">
    <property type="entry name" value="QueC"/>
    <property type="match status" value="1"/>
</dbReference>
<dbReference type="EMBL" id="PTIX01000015">
    <property type="protein sequence ID" value="PPK65268.1"/>
    <property type="molecule type" value="Genomic_DNA"/>
</dbReference>
<keyword evidence="3" id="KW-0479">Metal-binding</keyword>
<dbReference type="Proteomes" id="UP000239203">
    <property type="component" value="Unassembled WGS sequence"/>
</dbReference>
<dbReference type="PIRSF" id="PIRSF006293">
    <property type="entry name" value="ExsB"/>
    <property type="match status" value="1"/>
</dbReference>
<sequence length="202" mass="22110">MKIVAMVSGGTDSVVMAHHLATQGHHLHLLAIDYGQHHRKELIFAAATAHRLDTPYDEIDLRALRALHRGTPHTGHIPNRNAVLLSIAFALATSTTARAVAIGTRAQDPDTTPELLRRFRDMQLTADPEPLDLLTPLIELPKTGVIALGTELGIPWEQTWTCLHGDEVHCGTCAACTERRAAFTTLGLTDPIPYREPLPNHP</sequence>
<dbReference type="GO" id="GO:0005524">
    <property type="term" value="F:ATP binding"/>
    <property type="evidence" value="ECO:0007669"/>
    <property type="project" value="UniProtKB-KW"/>
</dbReference>
<dbReference type="Gene3D" id="3.40.50.620">
    <property type="entry name" value="HUPs"/>
    <property type="match status" value="1"/>
</dbReference>
<gene>
    <name evidence="10" type="ORF">CLV40_115115</name>
</gene>
<proteinExistence type="inferred from homology"/>
<evidence type="ECO:0000256" key="9">
    <source>
        <dbReference type="ARBA" id="ARBA00047890"/>
    </source>
</evidence>
<comment type="caution">
    <text evidence="10">The sequence shown here is derived from an EMBL/GenBank/DDBJ whole genome shotgun (WGS) entry which is preliminary data.</text>
</comment>
<name>A0A2S6GJ53_9PSEU</name>
<dbReference type="InterPro" id="IPR014729">
    <property type="entry name" value="Rossmann-like_a/b/a_fold"/>
</dbReference>
<accession>A0A2S6GJ53</accession>
<dbReference type="PANTHER" id="PTHR42914:SF1">
    <property type="entry name" value="7-CYANO-7-DEAZAGUANINE SYNTHASE"/>
    <property type="match status" value="1"/>
</dbReference>
<comment type="pathway">
    <text evidence="1">Purine metabolism; 7-cyano-7-deazaguanine biosynthesis.</text>
</comment>
<evidence type="ECO:0000256" key="5">
    <source>
        <dbReference type="ARBA" id="ARBA00022833"/>
    </source>
</evidence>
<reference evidence="10 11" key="1">
    <citation type="submission" date="2018-02" db="EMBL/GenBank/DDBJ databases">
        <title>Genomic Encyclopedia of Archaeal and Bacterial Type Strains, Phase II (KMG-II): from individual species to whole genera.</title>
        <authorList>
            <person name="Goeker M."/>
        </authorList>
    </citation>
    <scope>NUCLEOTIDE SEQUENCE [LARGE SCALE GENOMIC DNA]</scope>
    <source>
        <strain evidence="10 11">YU 961-1</strain>
    </source>
</reference>
<comment type="catalytic activity">
    <reaction evidence="9">
        <text>7-carboxy-7-carbaguanine + NH4(+) + 2 ATP = 7-cyano-7-carbaguanine + 2 AMP + 2 diphosphate + 2 H(+)</text>
        <dbReference type="Rhea" id="RHEA:27982"/>
        <dbReference type="ChEBI" id="CHEBI:15378"/>
        <dbReference type="ChEBI" id="CHEBI:28938"/>
        <dbReference type="ChEBI" id="CHEBI:30616"/>
        <dbReference type="ChEBI" id="CHEBI:33019"/>
        <dbReference type="ChEBI" id="CHEBI:45075"/>
        <dbReference type="ChEBI" id="CHEBI:61036"/>
        <dbReference type="ChEBI" id="CHEBI:456215"/>
        <dbReference type="EC" id="6.3.4.20"/>
    </reaction>
</comment>
<dbReference type="EC" id="6.3.4.20" evidence="8"/>
<evidence type="ECO:0000313" key="11">
    <source>
        <dbReference type="Proteomes" id="UP000239203"/>
    </source>
</evidence>
<dbReference type="GO" id="GO:0016874">
    <property type="term" value="F:ligase activity"/>
    <property type="evidence" value="ECO:0007669"/>
    <property type="project" value="UniProtKB-KW"/>
</dbReference>
<keyword evidence="5" id="KW-0862">Zinc</keyword>
<evidence type="ECO:0000256" key="7">
    <source>
        <dbReference type="ARBA" id="ARBA00037993"/>
    </source>
</evidence>
<organism evidence="10 11">
    <name type="scientific">Actinokineospora auranticolor</name>
    <dbReference type="NCBI Taxonomy" id="155976"/>
    <lineage>
        <taxon>Bacteria</taxon>
        <taxon>Bacillati</taxon>
        <taxon>Actinomycetota</taxon>
        <taxon>Actinomycetes</taxon>
        <taxon>Pseudonocardiales</taxon>
        <taxon>Pseudonocardiaceae</taxon>
        <taxon>Actinokineospora</taxon>
    </lineage>
</organism>
<dbReference type="OrthoDB" id="9789567at2"/>
<dbReference type="PANTHER" id="PTHR42914">
    <property type="entry name" value="7-CYANO-7-DEAZAGUANINE SYNTHASE"/>
    <property type="match status" value="1"/>
</dbReference>
<protein>
    <recommendedName>
        <fullName evidence="8">7-cyano-7-deazaguanine synthase</fullName>
        <ecNumber evidence="8">6.3.4.20</ecNumber>
    </recommendedName>
</protein>
<dbReference type="SUPFAM" id="SSF52402">
    <property type="entry name" value="Adenine nucleotide alpha hydrolases-like"/>
    <property type="match status" value="1"/>
</dbReference>
<evidence type="ECO:0000256" key="4">
    <source>
        <dbReference type="ARBA" id="ARBA00022741"/>
    </source>
</evidence>
<keyword evidence="6" id="KW-0067">ATP-binding</keyword>
<keyword evidence="2" id="KW-0436">Ligase</keyword>
<comment type="similarity">
    <text evidence="7">Belongs to the QueC family.</text>
</comment>
<dbReference type="AlphaFoldDB" id="A0A2S6GJ53"/>
<evidence type="ECO:0000256" key="2">
    <source>
        <dbReference type="ARBA" id="ARBA00022598"/>
    </source>
</evidence>
<dbReference type="GO" id="GO:0046872">
    <property type="term" value="F:metal ion binding"/>
    <property type="evidence" value="ECO:0007669"/>
    <property type="project" value="UniProtKB-KW"/>
</dbReference>
<evidence type="ECO:0000256" key="6">
    <source>
        <dbReference type="ARBA" id="ARBA00022840"/>
    </source>
</evidence>
<dbReference type="InterPro" id="IPR018317">
    <property type="entry name" value="QueC"/>
</dbReference>
<keyword evidence="4" id="KW-0547">Nucleotide-binding</keyword>
<keyword evidence="11" id="KW-1185">Reference proteome</keyword>
<evidence type="ECO:0000256" key="8">
    <source>
        <dbReference type="ARBA" id="ARBA00039149"/>
    </source>
</evidence>